<accession>A0A8J4VNK8</accession>
<sequence length="69" mass="7888">MHQPVHLLSLDYRPQSFVYILVFHSIPKGHPSNMQITLQKKNSDRSRLPATAKNFIAKTSLRENGPQFG</sequence>
<dbReference type="EMBL" id="JRKL02003448">
    <property type="protein sequence ID" value="KAF3955226.1"/>
    <property type="molecule type" value="Genomic_DNA"/>
</dbReference>
<proteinExistence type="predicted"/>
<evidence type="ECO:0000313" key="2">
    <source>
        <dbReference type="Proteomes" id="UP000737018"/>
    </source>
</evidence>
<name>A0A8J4VNK8_9ROSI</name>
<evidence type="ECO:0000313" key="1">
    <source>
        <dbReference type="EMBL" id="KAF3955226.1"/>
    </source>
</evidence>
<keyword evidence="2" id="KW-1185">Reference proteome</keyword>
<gene>
    <name evidence="1" type="ORF">CMV_019531</name>
</gene>
<dbReference type="AlphaFoldDB" id="A0A8J4VNK8"/>
<comment type="caution">
    <text evidence="1">The sequence shown here is derived from an EMBL/GenBank/DDBJ whole genome shotgun (WGS) entry which is preliminary data.</text>
</comment>
<reference evidence="1" key="1">
    <citation type="submission" date="2020-03" db="EMBL/GenBank/DDBJ databases">
        <title>Castanea mollissima Vanexum genome sequencing.</title>
        <authorList>
            <person name="Staton M."/>
        </authorList>
    </citation>
    <scope>NUCLEOTIDE SEQUENCE</scope>
    <source>
        <tissue evidence="1">Leaf</tissue>
    </source>
</reference>
<organism evidence="1 2">
    <name type="scientific">Castanea mollissima</name>
    <name type="common">Chinese chestnut</name>
    <dbReference type="NCBI Taxonomy" id="60419"/>
    <lineage>
        <taxon>Eukaryota</taxon>
        <taxon>Viridiplantae</taxon>
        <taxon>Streptophyta</taxon>
        <taxon>Embryophyta</taxon>
        <taxon>Tracheophyta</taxon>
        <taxon>Spermatophyta</taxon>
        <taxon>Magnoliopsida</taxon>
        <taxon>eudicotyledons</taxon>
        <taxon>Gunneridae</taxon>
        <taxon>Pentapetalae</taxon>
        <taxon>rosids</taxon>
        <taxon>fabids</taxon>
        <taxon>Fagales</taxon>
        <taxon>Fagaceae</taxon>
        <taxon>Castanea</taxon>
    </lineage>
</organism>
<dbReference type="Proteomes" id="UP000737018">
    <property type="component" value="Unassembled WGS sequence"/>
</dbReference>
<protein>
    <submittedName>
        <fullName evidence="1">Uncharacterized protein</fullName>
    </submittedName>
</protein>